<dbReference type="InterPro" id="IPR037401">
    <property type="entry name" value="SnoaL-like"/>
</dbReference>
<dbReference type="AlphaFoldDB" id="A0A382B1E1"/>
<feature type="domain" description="SnoaL-like" evidence="1">
    <location>
        <begin position="8"/>
        <end position="129"/>
    </location>
</feature>
<reference evidence="2" key="1">
    <citation type="submission" date="2018-05" db="EMBL/GenBank/DDBJ databases">
        <authorList>
            <person name="Lanie J.A."/>
            <person name="Ng W.-L."/>
            <person name="Kazmierczak K.M."/>
            <person name="Andrzejewski T.M."/>
            <person name="Davidsen T.M."/>
            <person name="Wayne K.J."/>
            <person name="Tettelin H."/>
            <person name="Glass J.I."/>
            <person name="Rusch D."/>
            <person name="Podicherti R."/>
            <person name="Tsui H.-C.T."/>
            <person name="Winkler M.E."/>
        </authorList>
    </citation>
    <scope>NUCLEOTIDE SEQUENCE</scope>
</reference>
<proteinExistence type="predicted"/>
<protein>
    <recommendedName>
        <fullName evidence="1">SnoaL-like domain-containing protein</fullName>
    </recommendedName>
</protein>
<feature type="non-terminal residue" evidence="2">
    <location>
        <position position="150"/>
    </location>
</feature>
<dbReference type="Pfam" id="PF13474">
    <property type="entry name" value="SnoaL_3"/>
    <property type="match status" value="1"/>
</dbReference>
<accession>A0A382B1E1</accession>
<sequence length="150" mass="17804">MGDLNAEIEKVLHQAAEIWNSQDYGRLKELWDNDDPEPFYLAEEQHDWVFGWKQLEKYWEPVPGKRSIEAIMMRYYDVHAKLIASDLALAAFWVRHDMKMRGPMKPWGGDARVSAVFRRKKGDWRFISYAEACMTQLLYVQKLYEMNLSP</sequence>
<gene>
    <name evidence="2" type="ORF">METZ01_LOCUS159937</name>
</gene>
<dbReference type="InterPro" id="IPR032710">
    <property type="entry name" value="NTF2-like_dom_sf"/>
</dbReference>
<dbReference type="EMBL" id="UINC01027587">
    <property type="protein sequence ID" value="SVB07083.1"/>
    <property type="molecule type" value="Genomic_DNA"/>
</dbReference>
<name>A0A382B1E1_9ZZZZ</name>
<evidence type="ECO:0000259" key="1">
    <source>
        <dbReference type="Pfam" id="PF13474"/>
    </source>
</evidence>
<evidence type="ECO:0000313" key="2">
    <source>
        <dbReference type="EMBL" id="SVB07083.1"/>
    </source>
</evidence>
<dbReference type="Gene3D" id="3.10.450.50">
    <property type="match status" value="1"/>
</dbReference>
<organism evidence="2">
    <name type="scientific">marine metagenome</name>
    <dbReference type="NCBI Taxonomy" id="408172"/>
    <lineage>
        <taxon>unclassified sequences</taxon>
        <taxon>metagenomes</taxon>
        <taxon>ecological metagenomes</taxon>
    </lineage>
</organism>
<dbReference type="SUPFAM" id="SSF54427">
    <property type="entry name" value="NTF2-like"/>
    <property type="match status" value="1"/>
</dbReference>